<dbReference type="NCBIfam" id="NF009489">
    <property type="entry name" value="PRK12851.1"/>
    <property type="match status" value="1"/>
</dbReference>
<dbReference type="NCBIfam" id="NF009487">
    <property type="entry name" value="PRK12849.1"/>
    <property type="match status" value="1"/>
</dbReference>
<dbReference type="PRINTS" id="PR00298">
    <property type="entry name" value="CHAPERONIN60"/>
</dbReference>
<proteinExistence type="inferred from homology"/>
<evidence type="ECO:0000256" key="5">
    <source>
        <dbReference type="ARBA" id="ARBA00022840"/>
    </source>
</evidence>
<dbReference type="Pfam" id="PF00166">
    <property type="entry name" value="Cpn10"/>
    <property type="match status" value="1"/>
</dbReference>
<dbReference type="WBParaSite" id="PTRK_0000803700.1">
    <property type="protein sequence ID" value="PTRK_0000803700.1"/>
    <property type="gene ID" value="PTRK_0000803700"/>
</dbReference>
<sequence length="644" mass="67693">MAFRPLGDRVLVKRVEEESKTKGGIIIPDTAKEKPSEGEVVAVGSGTRDENGKLVALDVKAGDRVLFGKWSGTEVKISGEDLLIMKESDVLGIGAARMAAKIVKFNTDARDKMLKGVNVLADAVKVTLGPKGRNVVIEKSFGAPRSTKDGVSVAKEIELEDAFENMGAQMMREVASKANDNAGDGTTTATVLAQAIVQEGAKAVAAGMNPMDLKRGIDQAVAVALDEVKTISKPVSNNSEIAQVGTISANGDAEIGKMIAEAMQKVGNEGVITVEEAKTAETELEVVEGMQFDRGYLSPYFVTNPDKMVADLEDALILLHEKKLSSLQPMLPVLEAVVQSGRPLLIIAEDVEGEALATLVVNKLRGGLKIAAVKAPGFGDRRKAMLEDIAILTGGQVISEDLGIKLESVTLDMLGRAKKVSITKENTTIVDGAGKKAEIEARVGQIKQQIDETSSDYDREKLQERLAKLAGGVAVIRVGGATEVEVKERKDRVDDALNATRAAVEEGIVPGGGVALLQASKKLIDLKGVNADQNAGIAIVRRALQAPIRQISENSGVEGSIVVGKVMDSTDASFGFNAQTEEYGDLVQMGVIDPVKVVRTALQNAASIAGLMITTEAMIAEAPKKGGAGAPDMGGMGGMGGMDF</sequence>
<dbReference type="PROSITE" id="PS00296">
    <property type="entry name" value="CHAPERONINS_CPN60"/>
    <property type="match status" value="1"/>
</dbReference>
<dbReference type="SUPFAM" id="SSF54849">
    <property type="entry name" value="GroEL-intermediate domain like"/>
    <property type="match status" value="1"/>
</dbReference>
<organism evidence="12 13">
    <name type="scientific">Parastrongyloides trichosuri</name>
    <name type="common">Possum-specific nematode worm</name>
    <dbReference type="NCBI Taxonomy" id="131310"/>
    <lineage>
        <taxon>Eukaryota</taxon>
        <taxon>Metazoa</taxon>
        <taxon>Ecdysozoa</taxon>
        <taxon>Nematoda</taxon>
        <taxon>Chromadorea</taxon>
        <taxon>Rhabditida</taxon>
        <taxon>Tylenchina</taxon>
        <taxon>Panagrolaimomorpha</taxon>
        <taxon>Strongyloidoidea</taxon>
        <taxon>Strongyloididae</taxon>
        <taxon>Parastrongyloides</taxon>
    </lineage>
</organism>
<dbReference type="HAMAP" id="MF_00600">
    <property type="entry name" value="CH60"/>
    <property type="match status" value="1"/>
</dbReference>
<dbReference type="NCBIfam" id="NF001533">
    <property type="entry name" value="PRK00364.2-4"/>
    <property type="match status" value="1"/>
</dbReference>
<dbReference type="Gene3D" id="3.30.260.10">
    <property type="entry name" value="TCP-1-like chaperonin intermediate domain"/>
    <property type="match status" value="1"/>
</dbReference>
<dbReference type="NCBIfam" id="TIGR02348">
    <property type="entry name" value="GroEL"/>
    <property type="match status" value="1"/>
</dbReference>
<keyword evidence="4" id="KW-0547">Nucleotide-binding</keyword>
<dbReference type="Pfam" id="PF00118">
    <property type="entry name" value="Cpn60_TCP1"/>
    <property type="match status" value="1"/>
</dbReference>
<keyword evidence="5" id="KW-0067">ATP-binding</keyword>
<dbReference type="SUPFAM" id="SSF52029">
    <property type="entry name" value="GroEL apical domain-like"/>
    <property type="match status" value="1"/>
</dbReference>
<name>A0A0N4ZJD2_PARTI</name>
<evidence type="ECO:0000313" key="12">
    <source>
        <dbReference type="Proteomes" id="UP000038045"/>
    </source>
</evidence>
<evidence type="ECO:0000256" key="10">
    <source>
        <dbReference type="ARBA" id="ARBA00079398"/>
    </source>
</evidence>
<dbReference type="InterPro" id="IPR027410">
    <property type="entry name" value="TCP-1-like_intermed_sf"/>
</dbReference>
<dbReference type="InterPro" id="IPR020818">
    <property type="entry name" value="Chaperonin_GroES"/>
</dbReference>
<dbReference type="InterPro" id="IPR018369">
    <property type="entry name" value="Chaprnonin_Cpn10_CS"/>
</dbReference>
<reference evidence="13" key="1">
    <citation type="submission" date="2017-02" db="UniProtKB">
        <authorList>
            <consortium name="WormBaseParasite"/>
        </authorList>
    </citation>
    <scope>IDENTIFICATION</scope>
</reference>
<keyword evidence="12" id="KW-1185">Reference proteome</keyword>
<evidence type="ECO:0000256" key="7">
    <source>
        <dbReference type="ARBA" id="ARBA00029976"/>
    </source>
</evidence>
<dbReference type="PANTHER" id="PTHR45633">
    <property type="entry name" value="60 KDA HEAT SHOCK PROTEIN, MITOCHONDRIAL"/>
    <property type="match status" value="1"/>
</dbReference>
<dbReference type="NCBIfam" id="NF000592">
    <property type="entry name" value="PRK00013.1"/>
    <property type="match status" value="1"/>
</dbReference>
<dbReference type="GO" id="GO:0005524">
    <property type="term" value="F:ATP binding"/>
    <property type="evidence" value="ECO:0007669"/>
    <property type="project" value="UniProtKB-KW"/>
</dbReference>
<dbReference type="GO" id="GO:0042026">
    <property type="term" value="P:protein refolding"/>
    <property type="evidence" value="ECO:0007669"/>
    <property type="project" value="InterPro"/>
</dbReference>
<dbReference type="CDD" id="cd03344">
    <property type="entry name" value="GroEL"/>
    <property type="match status" value="1"/>
</dbReference>
<dbReference type="InterPro" id="IPR018370">
    <property type="entry name" value="Chaperonin_Cpn60_CS"/>
</dbReference>
<dbReference type="Gene3D" id="3.50.7.10">
    <property type="entry name" value="GroEL"/>
    <property type="match status" value="1"/>
</dbReference>
<dbReference type="NCBIfam" id="NF001531">
    <property type="entry name" value="PRK00364.2-2"/>
    <property type="match status" value="1"/>
</dbReference>
<dbReference type="Proteomes" id="UP000038045">
    <property type="component" value="Unplaced"/>
</dbReference>
<dbReference type="NCBIfam" id="NF009488">
    <property type="entry name" value="PRK12850.1"/>
    <property type="match status" value="1"/>
</dbReference>
<dbReference type="GO" id="GO:0140662">
    <property type="term" value="F:ATP-dependent protein folding chaperone"/>
    <property type="evidence" value="ECO:0007669"/>
    <property type="project" value="InterPro"/>
</dbReference>
<evidence type="ECO:0000256" key="1">
    <source>
        <dbReference type="ARBA" id="ARBA00006607"/>
    </source>
</evidence>
<dbReference type="CDD" id="cd00320">
    <property type="entry name" value="cpn10"/>
    <property type="match status" value="1"/>
</dbReference>
<dbReference type="FunFam" id="2.30.33.40:FF:000001">
    <property type="entry name" value="10 kDa chaperonin"/>
    <property type="match status" value="1"/>
</dbReference>
<dbReference type="Gene3D" id="1.10.560.10">
    <property type="entry name" value="GroEL-like equatorial domain"/>
    <property type="match status" value="1"/>
</dbReference>
<evidence type="ECO:0000256" key="9">
    <source>
        <dbReference type="ARBA" id="ARBA00073031"/>
    </source>
</evidence>
<dbReference type="PROSITE" id="PS00681">
    <property type="entry name" value="CHAPERONINS_CPN10"/>
    <property type="match status" value="1"/>
</dbReference>
<dbReference type="FunFam" id="3.50.7.10:FF:000001">
    <property type="entry name" value="60 kDa chaperonin"/>
    <property type="match status" value="1"/>
</dbReference>
<dbReference type="InterPro" id="IPR002423">
    <property type="entry name" value="Cpn60/GroEL/TCP-1"/>
</dbReference>
<dbReference type="InterPro" id="IPR027409">
    <property type="entry name" value="GroEL-like_apical_dom_sf"/>
</dbReference>
<dbReference type="NCBIfam" id="NF001527">
    <property type="entry name" value="PRK00364.1-2"/>
    <property type="match status" value="1"/>
</dbReference>
<dbReference type="NCBIfam" id="NF001529">
    <property type="entry name" value="PRK00364.1-5"/>
    <property type="match status" value="1"/>
</dbReference>
<dbReference type="InterPro" id="IPR027413">
    <property type="entry name" value="GROEL-like_equatorial_sf"/>
</dbReference>
<evidence type="ECO:0000256" key="8">
    <source>
        <dbReference type="ARBA" id="ARBA00031971"/>
    </source>
</evidence>
<evidence type="ECO:0000313" key="13">
    <source>
        <dbReference type="WBParaSite" id="PTRK_0000803700.1"/>
    </source>
</evidence>
<dbReference type="Gene3D" id="2.30.33.40">
    <property type="entry name" value="GroES chaperonin"/>
    <property type="match status" value="1"/>
</dbReference>
<evidence type="ECO:0000256" key="2">
    <source>
        <dbReference type="ARBA" id="ARBA00006975"/>
    </source>
</evidence>
<dbReference type="InterPro" id="IPR001844">
    <property type="entry name" value="Cpn60/GroEL"/>
</dbReference>
<evidence type="ECO:0000256" key="6">
    <source>
        <dbReference type="ARBA" id="ARBA00023186"/>
    </source>
</evidence>
<keyword evidence="6" id="KW-0143">Chaperone</keyword>
<dbReference type="SUPFAM" id="SSF50129">
    <property type="entry name" value="GroES-like"/>
    <property type="match status" value="1"/>
</dbReference>
<dbReference type="HAMAP" id="MF_00580">
    <property type="entry name" value="CH10"/>
    <property type="match status" value="1"/>
</dbReference>
<comment type="similarity">
    <text evidence="1 11">Belongs to the chaperonin (HSP60) family.</text>
</comment>
<dbReference type="STRING" id="131310.A0A0N4ZJD2"/>
<evidence type="ECO:0000256" key="4">
    <source>
        <dbReference type="ARBA" id="ARBA00022741"/>
    </source>
</evidence>
<evidence type="ECO:0000256" key="3">
    <source>
        <dbReference type="ARBA" id="ARBA00018842"/>
    </source>
</evidence>
<comment type="similarity">
    <text evidence="2">Belongs to the GroES chaperonin family.</text>
</comment>
<dbReference type="SUPFAM" id="SSF48592">
    <property type="entry name" value="GroEL equatorial domain-like"/>
    <property type="match status" value="1"/>
</dbReference>
<protein>
    <recommendedName>
        <fullName evidence="3">10 kDa heat shock protein, mitochondrial</fullName>
    </recommendedName>
    <alternativeName>
        <fullName evidence="7">10 kDa chaperonin</fullName>
    </alternativeName>
    <alternativeName>
        <fullName evidence="9">20 kDa chaperonin, chloroplastic</fullName>
    </alternativeName>
    <alternativeName>
        <fullName evidence="8">Chaperonin 10</fullName>
    </alternativeName>
    <alternativeName>
        <fullName evidence="10">Protein Cpn21</fullName>
    </alternativeName>
</protein>
<evidence type="ECO:0000256" key="11">
    <source>
        <dbReference type="RuleBase" id="RU000418"/>
    </source>
</evidence>
<dbReference type="FunFam" id="1.10.560.10:FF:000001">
    <property type="entry name" value="60 kDa chaperonin"/>
    <property type="match status" value="1"/>
</dbReference>
<dbReference type="InterPro" id="IPR011032">
    <property type="entry name" value="GroES-like_sf"/>
</dbReference>
<dbReference type="AlphaFoldDB" id="A0A0N4ZJD2"/>
<accession>A0A0N4ZJD2</accession>
<dbReference type="InterPro" id="IPR037124">
    <property type="entry name" value="Chaperonin_GroES_sf"/>
</dbReference>
<dbReference type="SMART" id="SM00883">
    <property type="entry name" value="Cpn10"/>
    <property type="match status" value="1"/>
</dbReference>